<dbReference type="AlphaFoldDB" id="A0A227KR39"/>
<dbReference type="EMBL" id="NHMP01000001">
    <property type="protein sequence ID" value="OXE50996.1"/>
    <property type="molecule type" value="Genomic_DNA"/>
</dbReference>
<keyword evidence="1" id="KW-0175">Coiled coil</keyword>
<gene>
    <name evidence="2" type="ORF">ADH67_01455</name>
</gene>
<dbReference type="RefSeq" id="WP_066590973.1">
    <property type="nucleotide sequence ID" value="NZ_CAJTBZ010000006.1"/>
</dbReference>
<feature type="coiled-coil region" evidence="1">
    <location>
        <begin position="3"/>
        <end position="64"/>
    </location>
</feature>
<accession>A0A227KR39</accession>
<organism evidence="2 3">
    <name type="scientific">Turicimonas muris</name>
    <dbReference type="NCBI Taxonomy" id="1796652"/>
    <lineage>
        <taxon>Bacteria</taxon>
        <taxon>Pseudomonadati</taxon>
        <taxon>Pseudomonadota</taxon>
        <taxon>Betaproteobacteria</taxon>
        <taxon>Burkholderiales</taxon>
        <taxon>Sutterellaceae</taxon>
        <taxon>Turicimonas</taxon>
    </lineage>
</organism>
<comment type="caution">
    <text evidence="2">The sequence shown here is derived from an EMBL/GenBank/DDBJ whole genome shotgun (WGS) entry which is preliminary data.</text>
</comment>
<proteinExistence type="predicted"/>
<evidence type="ECO:0008006" key="4">
    <source>
        <dbReference type="Google" id="ProtNLM"/>
    </source>
</evidence>
<dbReference type="Pfam" id="PF20935">
    <property type="entry name" value="DUF6847"/>
    <property type="match status" value="1"/>
</dbReference>
<reference evidence="3" key="1">
    <citation type="submission" date="2017-05" db="EMBL/GenBank/DDBJ databases">
        <title>Improved OligoMM genomes.</title>
        <authorList>
            <person name="Garzetti D."/>
        </authorList>
    </citation>
    <scope>NUCLEOTIDE SEQUENCE [LARGE SCALE GENOMIC DNA]</scope>
    <source>
        <strain evidence="3">YL45</strain>
    </source>
</reference>
<dbReference type="NCBIfam" id="NF038048">
    <property type="entry name" value="DIP1984_fam"/>
    <property type="match status" value="1"/>
</dbReference>
<name>A0A227KR39_9BURK</name>
<protein>
    <recommendedName>
        <fullName evidence="4">Septicolysin</fullName>
    </recommendedName>
</protein>
<evidence type="ECO:0000313" key="3">
    <source>
        <dbReference type="Proteomes" id="UP000214610"/>
    </source>
</evidence>
<dbReference type="CDD" id="cd12208">
    <property type="entry name" value="DIP1984-like"/>
    <property type="match status" value="1"/>
</dbReference>
<dbReference type="Gene3D" id="6.10.320.10">
    <property type="match status" value="1"/>
</dbReference>
<sequence>MKLAEALIERKELQSRLSRLNQRLQANALVQEGDVPSEDPKVLIKDVETTIDELTTLVDRINKTNGVVIVDGKTLSEMITKRDFMVKRISIMREFLQKASNKIERYSRNEIMITATVDVKPYQKIVDKLSYEARMLDAKIQYTNWNTELI</sequence>
<keyword evidence="3" id="KW-1185">Reference proteome</keyword>
<dbReference type="InterPro" id="IPR047741">
    <property type="entry name" value="DIP1984-like"/>
</dbReference>
<dbReference type="GeneID" id="78363190"/>
<evidence type="ECO:0000256" key="1">
    <source>
        <dbReference type="SAM" id="Coils"/>
    </source>
</evidence>
<dbReference type="Proteomes" id="UP000214610">
    <property type="component" value="Unassembled WGS sequence"/>
</dbReference>
<evidence type="ECO:0000313" key="2">
    <source>
        <dbReference type="EMBL" id="OXE50996.1"/>
    </source>
</evidence>